<comment type="caution">
    <text evidence="2">The sequence shown here is derived from an EMBL/GenBank/DDBJ whole genome shotgun (WGS) entry which is preliminary data.</text>
</comment>
<evidence type="ECO:0000256" key="1">
    <source>
        <dbReference type="SAM" id="MobiDB-lite"/>
    </source>
</evidence>
<feature type="non-terminal residue" evidence="2">
    <location>
        <position position="1"/>
    </location>
</feature>
<protein>
    <submittedName>
        <fullName evidence="2">Uncharacterized protein</fullName>
    </submittedName>
</protein>
<gene>
    <name evidence="2" type="ORF">PFISCL1PPCAC_9063</name>
</gene>
<dbReference type="AlphaFoldDB" id="A0AAV5VGH3"/>
<evidence type="ECO:0000313" key="3">
    <source>
        <dbReference type="Proteomes" id="UP001432322"/>
    </source>
</evidence>
<evidence type="ECO:0000313" key="2">
    <source>
        <dbReference type="EMBL" id="GMT17766.1"/>
    </source>
</evidence>
<sequence length="111" mass="12701">EPHTLERASEYRLAKETQTELEELSRNCVITAETDDPKVRVTRSRRSAPAPWRLPRRRRGRRAAIDSSDDEGGKKEANEEEEEDEKSSEDETEKDPFANLKDIIGDGEDSD</sequence>
<accession>A0AAV5VGH3</accession>
<proteinExistence type="predicted"/>
<reference evidence="2" key="1">
    <citation type="submission" date="2023-10" db="EMBL/GenBank/DDBJ databases">
        <title>Genome assembly of Pristionchus species.</title>
        <authorList>
            <person name="Yoshida K."/>
            <person name="Sommer R.J."/>
        </authorList>
    </citation>
    <scope>NUCLEOTIDE SEQUENCE</scope>
    <source>
        <strain evidence="2">RS5133</strain>
    </source>
</reference>
<feature type="compositionally biased region" description="Acidic residues" evidence="1">
    <location>
        <begin position="78"/>
        <end position="93"/>
    </location>
</feature>
<feature type="compositionally biased region" description="Basic and acidic residues" evidence="1">
    <location>
        <begin position="1"/>
        <end position="18"/>
    </location>
</feature>
<dbReference type="EMBL" id="BTSY01000003">
    <property type="protein sequence ID" value="GMT17766.1"/>
    <property type="molecule type" value="Genomic_DNA"/>
</dbReference>
<organism evidence="2 3">
    <name type="scientific">Pristionchus fissidentatus</name>
    <dbReference type="NCBI Taxonomy" id="1538716"/>
    <lineage>
        <taxon>Eukaryota</taxon>
        <taxon>Metazoa</taxon>
        <taxon>Ecdysozoa</taxon>
        <taxon>Nematoda</taxon>
        <taxon>Chromadorea</taxon>
        <taxon>Rhabditida</taxon>
        <taxon>Rhabditina</taxon>
        <taxon>Diplogasteromorpha</taxon>
        <taxon>Diplogasteroidea</taxon>
        <taxon>Neodiplogasteridae</taxon>
        <taxon>Pristionchus</taxon>
    </lineage>
</organism>
<dbReference type="Proteomes" id="UP001432322">
    <property type="component" value="Unassembled WGS sequence"/>
</dbReference>
<keyword evidence="3" id="KW-1185">Reference proteome</keyword>
<name>A0AAV5VGH3_9BILA</name>
<feature type="region of interest" description="Disordered" evidence="1">
    <location>
        <begin position="1"/>
        <end position="111"/>
    </location>
</feature>